<dbReference type="SUPFAM" id="SSF52833">
    <property type="entry name" value="Thioredoxin-like"/>
    <property type="match status" value="1"/>
</dbReference>
<name>A0AA40CQ35_9PEZI</name>
<dbReference type="Proteomes" id="UP001174936">
    <property type="component" value="Unassembled WGS sequence"/>
</dbReference>
<evidence type="ECO:0000256" key="2">
    <source>
        <dbReference type="SAM" id="Phobius"/>
    </source>
</evidence>
<dbReference type="SUPFAM" id="SSF47616">
    <property type="entry name" value="GST C-terminal domain-like"/>
    <property type="match status" value="1"/>
</dbReference>
<dbReference type="AlphaFoldDB" id="A0AA40CQ35"/>
<dbReference type="InterPro" id="IPR036249">
    <property type="entry name" value="Thioredoxin-like_sf"/>
</dbReference>
<sequence length="245" mass="28155">MFLLEELGVPYDIDVHHRDKKTKLSPPEADKLHLLGKFPIVTITSPDLASPITLAESAFIIHYMTDHFKGAKKLVPTRWKDGQEGKLGGETESWMRYQYLMYYVEGSFMFPMLVYFFGYILKSKDIPWFIRPLTTFIANKIIATAVFPNAKRHFTMLEQYLARSPEGGNYLCGPHLTGADIMLTYPFLGGLKVNAFNDMGAWEKGSFEDTFPKLQAYMLRLSEEEGWKRSVEKIKKIEGSFEIMP</sequence>
<dbReference type="InterPro" id="IPR036282">
    <property type="entry name" value="Glutathione-S-Trfase_C_sf"/>
</dbReference>
<evidence type="ECO:0000259" key="3">
    <source>
        <dbReference type="PROSITE" id="PS50404"/>
    </source>
</evidence>
<protein>
    <recommendedName>
        <fullName evidence="7">Glutathione S-transferase</fullName>
    </recommendedName>
</protein>
<comment type="similarity">
    <text evidence="1">Belongs to the GST superfamily.</text>
</comment>
<proteinExistence type="inferred from homology"/>
<evidence type="ECO:0008006" key="7">
    <source>
        <dbReference type="Google" id="ProtNLM"/>
    </source>
</evidence>
<keyword evidence="2" id="KW-0812">Transmembrane</keyword>
<dbReference type="PANTHER" id="PTHR44051">
    <property type="entry name" value="GLUTATHIONE S-TRANSFERASE-RELATED"/>
    <property type="match status" value="1"/>
</dbReference>
<feature type="domain" description="GST N-terminal" evidence="3">
    <location>
        <begin position="1"/>
        <end position="72"/>
    </location>
</feature>
<keyword evidence="6" id="KW-1185">Reference proteome</keyword>
<dbReference type="InterPro" id="IPR004045">
    <property type="entry name" value="Glutathione_S-Trfase_N"/>
</dbReference>
<dbReference type="PROSITE" id="PS50404">
    <property type="entry name" value="GST_NTER"/>
    <property type="match status" value="1"/>
</dbReference>
<dbReference type="PROSITE" id="PS50405">
    <property type="entry name" value="GST_CTER"/>
    <property type="match status" value="1"/>
</dbReference>
<dbReference type="Gene3D" id="3.40.30.10">
    <property type="entry name" value="Glutaredoxin"/>
    <property type="match status" value="1"/>
</dbReference>
<evidence type="ECO:0000313" key="5">
    <source>
        <dbReference type="EMBL" id="KAK0646492.1"/>
    </source>
</evidence>
<comment type="caution">
    <text evidence="5">The sequence shown here is derived from an EMBL/GenBank/DDBJ whole genome shotgun (WGS) entry which is preliminary data.</text>
</comment>
<keyword evidence="2" id="KW-0472">Membrane</keyword>
<dbReference type="EMBL" id="JAULSV010000004">
    <property type="protein sequence ID" value="KAK0646492.1"/>
    <property type="molecule type" value="Genomic_DNA"/>
</dbReference>
<accession>A0AA40CQ35</accession>
<dbReference type="Pfam" id="PF13410">
    <property type="entry name" value="GST_C_2"/>
    <property type="match status" value="1"/>
</dbReference>
<dbReference type="InterPro" id="IPR010987">
    <property type="entry name" value="Glutathione-S-Trfase_C-like"/>
</dbReference>
<dbReference type="PANTHER" id="PTHR44051:SF9">
    <property type="entry name" value="GLUTATHIONE S-TRANSFERASE 1"/>
    <property type="match status" value="1"/>
</dbReference>
<evidence type="ECO:0000313" key="6">
    <source>
        <dbReference type="Proteomes" id="UP001174936"/>
    </source>
</evidence>
<dbReference type="Gene3D" id="1.20.1050.10">
    <property type="match status" value="1"/>
</dbReference>
<feature type="domain" description="GST C-terminal" evidence="4">
    <location>
        <begin position="90"/>
        <end position="245"/>
    </location>
</feature>
<organism evidence="5 6">
    <name type="scientific">Cercophora newfieldiana</name>
    <dbReference type="NCBI Taxonomy" id="92897"/>
    <lineage>
        <taxon>Eukaryota</taxon>
        <taxon>Fungi</taxon>
        <taxon>Dikarya</taxon>
        <taxon>Ascomycota</taxon>
        <taxon>Pezizomycotina</taxon>
        <taxon>Sordariomycetes</taxon>
        <taxon>Sordariomycetidae</taxon>
        <taxon>Sordariales</taxon>
        <taxon>Lasiosphaeriaceae</taxon>
        <taxon>Cercophora</taxon>
    </lineage>
</organism>
<keyword evidence="2" id="KW-1133">Transmembrane helix</keyword>
<reference evidence="5" key="1">
    <citation type="submission" date="2023-06" db="EMBL/GenBank/DDBJ databases">
        <title>Genome-scale phylogeny and comparative genomics of the fungal order Sordariales.</title>
        <authorList>
            <consortium name="Lawrence Berkeley National Laboratory"/>
            <person name="Hensen N."/>
            <person name="Bonometti L."/>
            <person name="Westerberg I."/>
            <person name="Brannstrom I.O."/>
            <person name="Guillou S."/>
            <person name="Cros-Aarteil S."/>
            <person name="Calhoun S."/>
            <person name="Haridas S."/>
            <person name="Kuo A."/>
            <person name="Mondo S."/>
            <person name="Pangilinan J."/>
            <person name="Riley R."/>
            <person name="Labutti K."/>
            <person name="Andreopoulos B."/>
            <person name="Lipzen A."/>
            <person name="Chen C."/>
            <person name="Yanf M."/>
            <person name="Daum C."/>
            <person name="Ng V."/>
            <person name="Clum A."/>
            <person name="Steindorff A."/>
            <person name="Ohm R."/>
            <person name="Martin F."/>
            <person name="Silar P."/>
            <person name="Natvig D."/>
            <person name="Lalanne C."/>
            <person name="Gautier V."/>
            <person name="Ament-Velasquez S.L."/>
            <person name="Kruys A."/>
            <person name="Hutchinson M.I."/>
            <person name="Powell A.J."/>
            <person name="Barry K."/>
            <person name="Miller A.N."/>
            <person name="Grigoriev I.V."/>
            <person name="Debuchy R."/>
            <person name="Gladieux P."/>
            <person name="Thoren M.H."/>
            <person name="Johannesson H."/>
        </authorList>
    </citation>
    <scope>NUCLEOTIDE SEQUENCE</scope>
    <source>
        <strain evidence="5">SMH2532-1</strain>
    </source>
</reference>
<gene>
    <name evidence="5" type="ORF">B0T16DRAFT_163070</name>
</gene>
<feature type="transmembrane region" description="Helical" evidence="2">
    <location>
        <begin position="100"/>
        <end position="121"/>
    </location>
</feature>
<evidence type="ECO:0000256" key="1">
    <source>
        <dbReference type="ARBA" id="ARBA00007409"/>
    </source>
</evidence>
<evidence type="ECO:0000259" key="4">
    <source>
        <dbReference type="PROSITE" id="PS50405"/>
    </source>
</evidence>